<dbReference type="RefSeq" id="WP_199238105.1">
    <property type="nucleotide sequence ID" value="NZ_SLWN01000003.1"/>
</dbReference>
<dbReference type="Pfam" id="PF01966">
    <property type="entry name" value="HD"/>
    <property type="match status" value="1"/>
</dbReference>
<evidence type="ECO:0000259" key="1">
    <source>
        <dbReference type="SMART" id="SM00471"/>
    </source>
</evidence>
<dbReference type="PANTHER" id="PTHR35569:SF1">
    <property type="entry name" value="CYANAMIDE HYDRATASE DDI2-RELATED"/>
    <property type="match status" value="1"/>
</dbReference>
<dbReference type="InterPro" id="IPR006674">
    <property type="entry name" value="HD_domain"/>
</dbReference>
<protein>
    <submittedName>
        <fullName evidence="2">HD domain-containing protein</fullName>
    </submittedName>
</protein>
<gene>
    <name evidence="2" type="ORF">EV652_103334</name>
</gene>
<dbReference type="AlphaFoldDB" id="A0A4R2HQ68"/>
<dbReference type="InterPro" id="IPR003607">
    <property type="entry name" value="HD/PDEase_dom"/>
</dbReference>
<dbReference type="CDD" id="cd00077">
    <property type="entry name" value="HDc"/>
    <property type="match status" value="1"/>
</dbReference>
<evidence type="ECO:0000313" key="3">
    <source>
        <dbReference type="Proteomes" id="UP000294508"/>
    </source>
</evidence>
<proteinExistence type="predicted"/>
<reference evidence="2 3" key="1">
    <citation type="journal article" date="2015" name="Stand. Genomic Sci.">
        <title>Genomic Encyclopedia of Bacterial and Archaeal Type Strains, Phase III: the genomes of soil and plant-associated and newly described type strains.</title>
        <authorList>
            <person name="Whitman W.B."/>
            <person name="Woyke T."/>
            <person name="Klenk H.P."/>
            <person name="Zhou Y."/>
            <person name="Lilburn T.G."/>
            <person name="Beck B.J."/>
            <person name="De Vos P."/>
            <person name="Vandamme P."/>
            <person name="Eisen J.A."/>
            <person name="Garrity G."/>
            <person name="Hugenholtz P."/>
            <person name="Kyrpides N.C."/>
        </authorList>
    </citation>
    <scope>NUCLEOTIDE SEQUENCE [LARGE SCALE GENOMIC DNA]</scope>
    <source>
        <strain evidence="2 3">VKM Ac-2572</strain>
    </source>
</reference>
<dbReference type="PANTHER" id="PTHR35569">
    <property type="entry name" value="CYANAMIDE HYDRATASE DDI2-RELATED"/>
    <property type="match status" value="1"/>
</dbReference>
<dbReference type="EMBL" id="SLWN01000003">
    <property type="protein sequence ID" value="TCO33334.1"/>
    <property type="molecule type" value="Genomic_DNA"/>
</dbReference>
<dbReference type="SUPFAM" id="SSF109604">
    <property type="entry name" value="HD-domain/PDEase-like"/>
    <property type="match status" value="1"/>
</dbReference>
<evidence type="ECO:0000313" key="2">
    <source>
        <dbReference type="EMBL" id="TCO33334.1"/>
    </source>
</evidence>
<feature type="domain" description="HD/PDEase" evidence="1">
    <location>
        <begin position="66"/>
        <end position="187"/>
    </location>
</feature>
<dbReference type="Proteomes" id="UP000294508">
    <property type="component" value="Unassembled WGS sequence"/>
</dbReference>
<comment type="caution">
    <text evidence="2">The sequence shown here is derived from an EMBL/GenBank/DDBJ whole genome shotgun (WGS) entry which is preliminary data.</text>
</comment>
<organism evidence="2 3">
    <name type="scientific">Kribbella steppae</name>
    <dbReference type="NCBI Taxonomy" id="2512223"/>
    <lineage>
        <taxon>Bacteria</taxon>
        <taxon>Bacillati</taxon>
        <taxon>Actinomycetota</taxon>
        <taxon>Actinomycetes</taxon>
        <taxon>Propionibacteriales</taxon>
        <taxon>Kribbellaceae</taxon>
        <taxon>Kribbella</taxon>
    </lineage>
</organism>
<name>A0A4R2HQ68_9ACTN</name>
<accession>A0A4R2HQ68</accession>
<keyword evidence="3" id="KW-1185">Reference proteome</keyword>
<dbReference type="Gene3D" id="1.10.3210.10">
    <property type="entry name" value="Hypothetical protein af1432"/>
    <property type="match status" value="1"/>
</dbReference>
<sequence>MTSGQLDLAAKLRFARAAVFAQLSGLPDLIRARLTAGPGTAALLTDREPPDTALTREVLELARSSYQKPLLGHCLRTWLWADLLGGRDGIKPDQELLYVACLLHDIALTDRHRPPPEAACFAVHGGEVARTTLAELGAEPSYADEVAQAIALHMNIHLPTDQGLEAHLLHAGAHLDVAGTRAGELPRQAIRDVVSMHPRAGFPDCFATLMLRESAERPNSRAALLWRLGMRLPLNHNPLDR</sequence>
<dbReference type="SMART" id="SM00471">
    <property type="entry name" value="HDc"/>
    <property type="match status" value="1"/>
</dbReference>